<evidence type="ECO:0000313" key="4">
    <source>
        <dbReference type="Proteomes" id="UP000014660"/>
    </source>
</evidence>
<sequence length="302" mass="34469">MNNKVNCITFTSIIKVNGNVNGSWGEDIISTIKKIRMPDSTMRTYISGQALRRMSRGQFSSLGYITSAKDPNVKNDKQPLSTQCDPEKYIDDDLYGYMKTIGKGEKVLTRISPVRVSPAISLFPYYFERDLGLQNNNDIKKDNRFYETEISMNYYVYTVLIEADRVGVFDENSLSIEERKERIKTVIKSFQYLWGGGHQSRLLADLSTKFIGYQSQKIKKPSFMDYVSVDEKLNIDSDLIQDAINQTGEIRNNLVIGLSKSLNMDTGILKESGNNVLTIDEAFKKIYEDIDSMDLADINERN</sequence>
<accession>S0AMK9</accession>
<dbReference type="GeneID" id="16024151"/>
<organism evidence="3 4">
    <name type="scientific">Ferroplasma acidarmanus Fer1</name>
    <dbReference type="NCBI Taxonomy" id="333146"/>
    <lineage>
        <taxon>Archaea</taxon>
        <taxon>Methanobacteriati</taxon>
        <taxon>Thermoplasmatota</taxon>
        <taxon>Thermoplasmata</taxon>
        <taxon>Thermoplasmatales</taxon>
        <taxon>Ferroplasmaceae</taxon>
        <taxon>Ferroplasma</taxon>
    </lineage>
</organism>
<name>S0AMK9_FERAC</name>
<evidence type="ECO:0000256" key="1">
    <source>
        <dbReference type="ARBA" id="ARBA00023118"/>
    </source>
</evidence>
<dbReference type="Proteomes" id="UP000014660">
    <property type="component" value="Chromosome"/>
</dbReference>
<keyword evidence="4" id="KW-1185">Reference proteome</keyword>
<comment type="function">
    <text evidence="2">CRISPR (clustered regularly interspaced short palindromic repeat) is an adaptive immune system that provides protection against mobile genetic elements (viruses, transposable elements and conjugative plasmids). CRISPR clusters contain spacers, sequences complementary to antecedent mobile elements, and target invading nucleic acids. CRISPR clusters are transcribed and processed into CRISPR RNA (crRNA).</text>
</comment>
<protein>
    <submittedName>
        <fullName evidence="3">CRISPR-associated autoregulator DevR family protein</fullName>
    </submittedName>
</protein>
<dbReference type="HOGENOM" id="CLU_068035_0_0_2"/>
<dbReference type="EMBL" id="CP004145">
    <property type="protein sequence ID" value="AGO59987.1"/>
    <property type="molecule type" value="Genomic_DNA"/>
</dbReference>
<evidence type="ECO:0000313" key="3">
    <source>
        <dbReference type="EMBL" id="AGO59987.1"/>
    </source>
</evidence>
<dbReference type="InterPro" id="IPR010154">
    <property type="entry name" value="CRISPR-assoc_Cas7/Cst2/DevR"/>
</dbReference>
<dbReference type="RefSeq" id="WP_009886022.1">
    <property type="nucleotide sequence ID" value="NC_021592.1"/>
</dbReference>
<dbReference type="GO" id="GO:0051607">
    <property type="term" value="P:defense response to virus"/>
    <property type="evidence" value="ECO:0007669"/>
    <property type="project" value="UniProtKB-KW"/>
</dbReference>
<reference evidence="3 4" key="1">
    <citation type="journal article" date="2007" name="Proc. Natl. Acad. Sci. U.S.A.">
        <title>Genome dynamics in a natural archaeal population.</title>
        <authorList>
            <person name="Allen E.E."/>
            <person name="Tyson G.W."/>
            <person name="Whitaker R.J."/>
            <person name="Detter J.C."/>
            <person name="Richardson P.M."/>
            <person name="Banfield J.F."/>
        </authorList>
    </citation>
    <scope>NUCLEOTIDE SEQUENCE [LARGE SCALE GENOMIC DNA]</scope>
    <source>
        <strain evidence="4">fer1</strain>
    </source>
</reference>
<dbReference type="NCBIfam" id="TIGR02585">
    <property type="entry name" value="cas_Cst2_DevR"/>
    <property type="match status" value="1"/>
</dbReference>
<dbReference type="NCBIfam" id="TIGR01875">
    <property type="entry name" value="cas_MJ0381"/>
    <property type="match status" value="1"/>
</dbReference>
<dbReference type="InterPro" id="IPR013414">
    <property type="entry name" value="Cas7/Cst2/DevR_sub_I-B/Tneap"/>
</dbReference>
<dbReference type="KEGG" id="fac:FACI_IFERC01G0007"/>
<dbReference type="Pfam" id="PF01905">
    <property type="entry name" value="DevR"/>
    <property type="match status" value="1"/>
</dbReference>
<evidence type="ECO:0000256" key="2">
    <source>
        <dbReference type="ARBA" id="ARBA00025626"/>
    </source>
</evidence>
<keyword evidence="1" id="KW-0051">Antiviral defense</keyword>
<dbReference type="AlphaFoldDB" id="S0AMK9"/>
<gene>
    <name evidence="3" type="ORF">FACI_IFERC00001G0007</name>
</gene>
<proteinExistence type="predicted"/>